<protein>
    <submittedName>
        <fullName evidence="1">TIGR03984 family CRISPR-associated protein</fullName>
    </submittedName>
</protein>
<dbReference type="Proteomes" id="UP000248329">
    <property type="component" value="Unassembled WGS sequence"/>
</dbReference>
<gene>
    <name evidence="1" type="ORF">C4B59_12115</name>
</gene>
<name>A0AC61L0J6_9EURY</name>
<evidence type="ECO:0000313" key="2">
    <source>
        <dbReference type="Proteomes" id="UP000248329"/>
    </source>
</evidence>
<reference evidence="1" key="1">
    <citation type="submission" date="2018-01" db="EMBL/GenBank/DDBJ databases">
        <authorList>
            <person name="Krukenberg V."/>
        </authorList>
    </citation>
    <scope>NUCLEOTIDE SEQUENCE</scope>
    <source>
        <strain evidence="1">E20ANME2</strain>
    </source>
</reference>
<comment type="caution">
    <text evidence="1">The sequence shown here is derived from an EMBL/GenBank/DDBJ whole genome shotgun (WGS) entry which is preliminary data.</text>
</comment>
<organism evidence="1 2">
    <name type="scientific">Candidatus Methanogaster sp</name>
    <dbReference type="NCBI Taxonomy" id="3386292"/>
    <lineage>
        <taxon>Archaea</taxon>
        <taxon>Methanobacteriati</taxon>
        <taxon>Methanobacteriota</taxon>
        <taxon>Stenosarchaea group</taxon>
        <taxon>Methanomicrobia</taxon>
        <taxon>Methanosarcinales</taxon>
        <taxon>ANME-2 cluster</taxon>
        <taxon>Candidatus Methanogasteraceae</taxon>
        <taxon>Candidatus Methanogaster</taxon>
    </lineage>
</organism>
<evidence type="ECO:0000313" key="1">
    <source>
        <dbReference type="EMBL" id="PXF59088.1"/>
    </source>
</evidence>
<proteinExistence type="predicted"/>
<sequence length="192" mass="21926">MTEIKETKCIVETVTVPADFNGDIKTWLEQQANTHTFHWLLAHADDGVIWGEMRDDGLHLSTSLFGPELRAKTLQMARLFGEIGELYLWKSDDGWSARLAVEGEGSIAEYYDECHLLWGTHVEKTEEGFVRLRHGAEGLRHAPPMPVPEGELEHLLVLNVRHFVDYDHEGQAYVAFSRLISIGPFNEKRRTK</sequence>
<dbReference type="EMBL" id="PQXF01000028">
    <property type="protein sequence ID" value="PXF59088.1"/>
    <property type="molecule type" value="Genomic_DNA"/>
</dbReference>
<accession>A0AC61L0J6</accession>